<evidence type="ECO:0008006" key="5">
    <source>
        <dbReference type="Google" id="ProtNLM"/>
    </source>
</evidence>
<organism evidence="3 4">
    <name type="scientific">Canariomyces notabilis</name>
    <dbReference type="NCBI Taxonomy" id="2074819"/>
    <lineage>
        <taxon>Eukaryota</taxon>
        <taxon>Fungi</taxon>
        <taxon>Dikarya</taxon>
        <taxon>Ascomycota</taxon>
        <taxon>Pezizomycotina</taxon>
        <taxon>Sordariomycetes</taxon>
        <taxon>Sordariomycetidae</taxon>
        <taxon>Sordariales</taxon>
        <taxon>Chaetomiaceae</taxon>
        <taxon>Canariomyces</taxon>
    </lineage>
</organism>
<proteinExistence type="predicted"/>
<feature type="signal peptide" evidence="2">
    <location>
        <begin position="1"/>
        <end position="35"/>
    </location>
</feature>
<keyword evidence="1" id="KW-0812">Transmembrane</keyword>
<dbReference type="EMBL" id="MU853342">
    <property type="protein sequence ID" value="KAK4112489.1"/>
    <property type="molecule type" value="Genomic_DNA"/>
</dbReference>
<feature type="chain" id="PRO_5042878715" description="Secreted protein" evidence="2">
    <location>
        <begin position="36"/>
        <end position="82"/>
    </location>
</feature>
<keyword evidence="4" id="KW-1185">Reference proteome</keyword>
<evidence type="ECO:0000313" key="4">
    <source>
        <dbReference type="Proteomes" id="UP001302812"/>
    </source>
</evidence>
<gene>
    <name evidence="3" type="ORF">N656DRAFT_91895</name>
</gene>
<comment type="caution">
    <text evidence="3">The sequence shown here is derived from an EMBL/GenBank/DDBJ whole genome shotgun (WGS) entry which is preliminary data.</text>
</comment>
<reference evidence="3" key="2">
    <citation type="submission" date="2023-05" db="EMBL/GenBank/DDBJ databases">
        <authorList>
            <consortium name="Lawrence Berkeley National Laboratory"/>
            <person name="Steindorff A."/>
            <person name="Hensen N."/>
            <person name="Bonometti L."/>
            <person name="Westerberg I."/>
            <person name="Brannstrom I.O."/>
            <person name="Guillou S."/>
            <person name="Cros-Aarteil S."/>
            <person name="Calhoun S."/>
            <person name="Haridas S."/>
            <person name="Kuo A."/>
            <person name="Mondo S."/>
            <person name="Pangilinan J."/>
            <person name="Riley R."/>
            <person name="Labutti K."/>
            <person name="Andreopoulos B."/>
            <person name="Lipzen A."/>
            <person name="Chen C."/>
            <person name="Yanf M."/>
            <person name="Daum C."/>
            <person name="Ng V."/>
            <person name="Clum A."/>
            <person name="Ohm R."/>
            <person name="Martin F."/>
            <person name="Silar P."/>
            <person name="Natvig D."/>
            <person name="Lalanne C."/>
            <person name="Gautier V."/>
            <person name="Ament-Velasquez S.L."/>
            <person name="Kruys A."/>
            <person name="Hutchinson M.I."/>
            <person name="Powell A.J."/>
            <person name="Barry K."/>
            <person name="Miller A.N."/>
            <person name="Grigoriev I.V."/>
            <person name="Debuchy R."/>
            <person name="Gladieux P."/>
            <person name="Thoren M.H."/>
            <person name="Johannesson H."/>
        </authorList>
    </citation>
    <scope>NUCLEOTIDE SEQUENCE</scope>
    <source>
        <strain evidence="3">CBS 508.74</strain>
    </source>
</reference>
<evidence type="ECO:0000256" key="1">
    <source>
        <dbReference type="SAM" id="Phobius"/>
    </source>
</evidence>
<dbReference type="GeneID" id="89943527"/>
<keyword evidence="2" id="KW-0732">Signal</keyword>
<keyword evidence="1" id="KW-0472">Membrane</keyword>
<feature type="transmembrane region" description="Helical" evidence="1">
    <location>
        <begin position="59"/>
        <end position="79"/>
    </location>
</feature>
<evidence type="ECO:0000256" key="2">
    <source>
        <dbReference type="SAM" id="SignalP"/>
    </source>
</evidence>
<sequence>MNAHFGSCLRRSWKNALAAVHLVVVLLMSSSQIDASSSFAQSRLKLLYTPFFVVRSLVQPVIVTYHIHCYNFLIFMYMLETI</sequence>
<name>A0AAN6TDM2_9PEZI</name>
<keyword evidence="1" id="KW-1133">Transmembrane helix</keyword>
<dbReference type="AlphaFoldDB" id="A0AAN6TDM2"/>
<protein>
    <recommendedName>
        <fullName evidence="5">Secreted protein</fullName>
    </recommendedName>
</protein>
<reference evidence="3" key="1">
    <citation type="journal article" date="2023" name="Mol. Phylogenet. Evol.">
        <title>Genome-scale phylogeny and comparative genomics of the fungal order Sordariales.</title>
        <authorList>
            <person name="Hensen N."/>
            <person name="Bonometti L."/>
            <person name="Westerberg I."/>
            <person name="Brannstrom I.O."/>
            <person name="Guillou S."/>
            <person name="Cros-Aarteil S."/>
            <person name="Calhoun S."/>
            <person name="Haridas S."/>
            <person name="Kuo A."/>
            <person name="Mondo S."/>
            <person name="Pangilinan J."/>
            <person name="Riley R."/>
            <person name="LaButti K."/>
            <person name="Andreopoulos B."/>
            <person name="Lipzen A."/>
            <person name="Chen C."/>
            <person name="Yan M."/>
            <person name="Daum C."/>
            <person name="Ng V."/>
            <person name="Clum A."/>
            <person name="Steindorff A."/>
            <person name="Ohm R.A."/>
            <person name="Martin F."/>
            <person name="Silar P."/>
            <person name="Natvig D.O."/>
            <person name="Lalanne C."/>
            <person name="Gautier V."/>
            <person name="Ament-Velasquez S.L."/>
            <person name="Kruys A."/>
            <person name="Hutchinson M.I."/>
            <person name="Powell A.J."/>
            <person name="Barry K."/>
            <person name="Miller A.N."/>
            <person name="Grigoriev I.V."/>
            <person name="Debuchy R."/>
            <person name="Gladieux P."/>
            <person name="Hiltunen Thoren M."/>
            <person name="Johannesson H."/>
        </authorList>
    </citation>
    <scope>NUCLEOTIDE SEQUENCE</scope>
    <source>
        <strain evidence="3">CBS 508.74</strain>
    </source>
</reference>
<evidence type="ECO:0000313" key="3">
    <source>
        <dbReference type="EMBL" id="KAK4112489.1"/>
    </source>
</evidence>
<accession>A0AAN6TDM2</accession>
<dbReference type="Proteomes" id="UP001302812">
    <property type="component" value="Unassembled WGS sequence"/>
</dbReference>
<dbReference type="RefSeq" id="XP_064670059.1">
    <property type="nucleotide sequence ID" value="XM_064819401.1"/>
</dbReference>